<dbReference type="Proteomes" id="UP001149140">
    <property type="component" value="Unassembled WGS sequence"/>
</dbReference>
<protein>
    <submittedName>
        <fullName evidence="2">GNAT family N-acetyltransferase</fullName>
        <ecNumber evidence="2">2.3.1.-</ecNumber>
    </submittedName>
</protein>
<dbReference type="InterPro" id="IPR016181">
    <property type="entry name" value="Acyl_CoA_acyltransferase"/>
</dbReference>
<dbReference type="InterPro" id="IPR005158">
    <property type="entry name" value="BTAD"/>
</dbReference>
<accession>A0A9X3MUN0</accession>
<dbReference type="RefSeq" id="WP_270041939.1">
    <property type="nucleotide sequence ID" value="NZ_JAPDOD010000020.1"/>
</dbReference>
<dbReference type="InterPro" id="IPR011990">
    <property type="entry name" value="TPR-like_helical_dom_sf"/>
</dbReference>
<evidence type="ECO:0000313" key="2">
    <source>
        <dbReference type="EMBL" id="MDA0162702.1"/>
    </source>
</evidence>
<proteinExistence type="predicted"/>
<comment type="caution">
    <text evidence="2">The sequence shown here is derived from an EMBL/GenBank/DDBJ whole genome shotgun (WGS) entry which is preliminary data.</text>
</comment>
<dbReference type="InterPro" id="IPR000182">
    <property type="entry name" value="GNAT_dom"/>
</dbReference>
<keyword evidence="2" id="KW-0808">Transferase</keyword>
<evidence type="ECO:0000259" key="1">
    <source>
        <dbReference type="PROSITE" id="PS51186"/>
    </source>
</evidence>
<dbReference type="PROSITE" id="PS51186">
    <property type="entry name" value="GNAT"/>
    <property type="match status" value="1"/>
</dbReference>
<dbReference type="Pfam" id="PF03704">
    <property type="entry name" value="BTAD"/>
    <property type="match status" value="1"/>
</dbReference>
<dbReference type="SUPFAM" id="SSF55729">
    <property type="entry name" value="Acyl-CoA N-acyltransferases (Nat)"/>
    <property type="match status" value="1"/>
</dbReference>
<evidence type="ECO:0000313" key="3">
    <source>
        <dbReference type="Proteomes" id="UP001149140"/>
    </source>
</evidence>
<dbReference type="GO" id="GO:0016747">
    <property type="term" value="F:acyltransferase activity, transferring groups other than amino-acyl groups"/>
    <property type="evidence" value="ECO:0007669"/>
    <property type="project" value="InterPro"/>
</dbReference>
<dbReference type="Pfam" id="PF13508">
    <property type="entry name" value="Acetyltransf_7"/>
    <property type="match status" value="1"/>
</dbReference>
<reference evidence="2" key="1">
    <citation type="submission" date="2022-10" db="EMBL/GenBank/DDBJ databases">
        <title>The WGS of Solirubrobacter ginsenosidimutans DSM 21036.</title>
        <authorList>
            <person name="Jiang Z."/>
        </authorList>
    </citation>
    <scope>NUCLEOTIDE SEQUENCE</scope>
    <source>
        <strain evidence="2">DSM 21036</strain>
    </source>
</reference>
<organism evidence="2 3">
    <name type="scientific">Solirubrobacter ginsenosidimutans</name>
    <dbReference type="NCBI Taxonomy" id="490573"/>
    <lineage>
        <taxon>Bacteria</taxon>
        <taxon>Bacillati</taxon>
        <taxon>Actinomycetota</taxon>
        <taxon>Thermoleophilia</taxon>
        <taxon>Solirubrobacterales</taxon>
        <taxon>Solirubrobacteraceae</taxon>
        <taxon>Solirubrobacter</taxon>
    </lineage>
</organism>
<dbReference type="Gene3D" id="3.40.630.30">
    <property type="match status" value="1"/>
</dbReference>
<dbReference type="AlphaFoldDB" id="A0A9X3MUN0"/>
<gene>
    <name evidence="2" type="ORF">OM076_20690</name>
</gene>
<dbReference type="SUPFAM" id="SSF48452">
    <property type="entry name" value="TPR-like"/>
    <property type="match status" value="1"/>
</dbReference>
<name>A0A9X3MUN0_9ACTN</name>
<dbReference type="Gene3D" id="1.25.40.10">
    <property type="entry name" value="Tetratricopeptide repeat domain"/>
    <property type="match status" value="1"/>
</dbReference>
<sequence>MIDEAATRERMRALADRGDYAAALAEYAGLELRLAADPGVKPERETRRLFDELRRHAPPPLGAGRLRLVELEGDHTDAERAELHDGEVNAFESLDLGLVWRDHDRRIVIVDRGRMIACAGLVVAPAQAGDERFDVVGFGGVIVTHARRGEGLARKVLEAALERAATLGPTRGLLFCRPDRAGLYAKLGFEHVHAPVNAGQPSGQRADMPLDTMWRPLRDGATWPDGDVVVPGLPF</sequence>
<keyword evidence="2" id="KW-0012">Acyltransferase</keyword>
<feature type="domain" description="N-acetyltransferase" evidence="1">
    <location>
        <begin position="66"/>
        <end position="218"/>
    </location>
</feature>
<dbReference type="EMBL" id="JAPDOD010000020">
    <property type="protein sequence ID" value="MDA0162702.1"/>
    <property type="molecule type" value="Genomic_DNA"/>
</dbReference>
<keyword evidence="3" id="KW-1185">Reference proteome</keyword>
<dbReference type="EC" id="2.3.1.-" evidence="2"/>